<organism evidence="1 2">
    <name type="scientific">Coprinopsis cinerea (strain Okayama-7 / 130 / ATCC MYA-4618 / FGSC 9003)</name>
    <name type="common">Inky cap fungus</name>
    <name type="synonym">Hormographiella aspergillata</name>
    <dbReference type="NCBI Taxonomy" id="240176"/>
    <lineage>
        <taxon>Eukaryota</taxon>
        <taxon>Fungi</taxon>
        <taxon>Dikarya</taxon>
        <taxon>Basidiomycota</taxon>
        <taxon>Agaricomycotina</taxon>
        <taxon>Agaricomycetes</taxon>
        <taxon>Agaricomycetidae</taxon>
        <taxon>Agaricales</taxon>
        <taxon>Agaricineae</taxon>
        <taxon>Psathyrellaceae</taxon>
        <taxon>Coprinopsis</taxon>
    </lineage>
</organism>
<proteinExistence type="predicted"/>
<comment type="caution">
    <text evidence="1">The sequence shown here is derived from an EMBL/GenBank/DDBJ whole genome shotgun (WGS) entry which is preliminary data.</text>
</comment>
<dbReference type="KEGG" id="cci:CC1G_07469"/>
<sequence>MEDTRNPIGEDESLVLVNDPKVLHWDPISWNVDSTLQRKARTCPPRDLLLKPVLRSKFRRRFLQRANETASMTASPECQADFYALEMMVARWNRTHSIVVLFVVSSPSDVTTRKDASKPPPSNALEVPRTLAHDTHTRRELKLEALWQTSANPASYVERPFRTLLSNVVHPTMSSPQGQVLSTDILESIIEYLGAESRNQPTTSEAFQALLNFSLTSSATLHRCRTFIFESLSFADPERKKNRPSVDVYIQQSLEMLRESPHLAVYIRKISVCDMSMVPVSSLGSDVEDPRERAARFKLLEKRRTDSFLHLLPQILHLLPSIVAVDLRAHVLGIALENVLIASLEQIIEGCKSANRQLQSVTLRSFSAFPSRFIHQLIAMTAQLGLILVNESDGDDATSTSTRILSPIRSLCIVTKGHILLNFWNHHFPSLRWLSITSMAAGTSIGVKHFLSYCKDTIETLTLAFTTCQALKPLVDDDDSAVVFPRLTQLRFKAQGPYYRPQPENSHLRGLLAQLAVPVLCRYLEKLPGLRELAIEVTWESDGGDDLTSQNLVSTSEEDAEHLRIWEPLDRVLADKQLLPNLRRVTVKPYPLQSLADGYTRSVHLEAERAFPLARARFSTDLDILPTGRHITGFS</sequence>
<dbReference type="AlphaFoldDB" id="A8NB99"/>
<evidence type="ECO:0000313" key="2">
    <source>
        <dbReference type="Proteomes" id="UP000001861"/>
    </source>
</evidence>
<name>A8NB99_COPC7</name>
<protein>
    <submittedName>
        <fullName evidence="1">Uncharacterized protein</fullName>
    </submittedName>
</protein>
<dbReference type="EMBL" id="AACS02000009">
    <property type="protein sequence ID" value="EAU89744.2"/>
    <property type="molecule type" value="Genomic_DNA"/>
</dbReference>
<gene>
    <name evidence="1" type="ORF">CC1G_07469</name>
</gene>
<dbReference type="HOGENOM" id="CLU_430833_0_0_1"/>
<dbReference type="VEuPathDB" id="FungiDB:CC1G_07469"/>
<dbReference type="GeneID" id="6008582"/>
<accession>A8NB99</accession>
<evidence type="ECO:0000313" key="1">
    <source>
        <dbReference type="EMBL" id="EAU89744.2"/>
    </source>
</evidence>
<keyword evidence="2" id="KW-1185">Reference proteome</keyword>
<dbReference type="Proteomes" id="UP000001861">
    <property type="component" value="Unassembled WGS sequence"/>
</dbReference>
<dbReference type="InParanoid" id="A8NB99"/>
<dbReference type="RefSeq" id="XP_001832098.2">
    <property type="nucleotide sequence ID" value="XM_001832046.2"/>
</dbReference>
<reference evidence="1 2" key="1">
    <citation type="journal article" date="2010" name="Proc. Natl. Acad. Sci. U.S.A.">
        <title>Insights into evolution of multicellular fungi from the assembled chromosomes of the mushroom Coprinopsis cinerea (Coprinus cinereus).</title>
        <authorList>
            <person name="Stajich J.E."/>
            <person name="Wilke S.K."/>
            <person name="Ahren D."/>
            <person name="Au C.H."/>
            <person name="Birren B.W."/>
            <person name="Borodovsky M."/>
            <person name="Burns C."/>
            <person name="Canback B."/>
            <person name="Casselton L.A."/>
            <person name="Cheng C.K."/>
            <person name="Deng J."/>
            <person name="Dietrich F.S."/>
            <person name="Fargo D.C."/>
            <person name="Farman M.L."/>
            <person name="Gathman A.C."/>
            <person name="Goldberg J."/>
            <person name="Guigo R."/>
            <person name="Hoegger P.J."/>
            <person name="Hooker J.B."/>
            <person name="Huggins A."/>
            <person name="James T.Y."/>
            <person name="Kamada T."/>
            <person name="Kilaru S."/>
            <person name="Kodira C."/>
            <person name="Kues U."/>
            <person name="Kupfer D."/>
            <person name="Kwan H.S."/>
            <person name="Lomsadze A."/>
            <person name="Li W."/>
            <person name="Lilly W.W."/>
            <person name="Ma L.J."/>
            <person name="Mackey A.J."/>
            <person name="Manning G."/>
            <person name="Martin F."/>
            <person name="Muraguchi H."/>
            <person name="Natvig D.O."/>
            <person name="Palmerini H."/>
            <person name="Ramesh M.A."/>
            <person name="Rehmeyer C.J."/>
            <person name="Roe B.A."/>
            <person name="Shenoy N."/>
            <person name="Stanke M."/>
            <person name="Ter-Hovhannisyan V."/>
            <person name="Tunlid A."/>
            <person name="Velagapudi R."/>
            <person name="Vision T.J."/>
            <person name="Zeng Q."/>
            <person name="Zolan M.E."/>
            <person name="Pukkila P.J."/>
        </authorList>
    </citation>
    <scope>NUCLEOTIDE SEQUENCE [LARGE SCALE GENOMIC DNA]</scope>
    <source>
        <strain evidence="2">Okayama-7 / 130 / ATCC MYA-4618 / FGSC 9003</strain>
    </source>
</reference>